<evidence type="ECO:0000256" key="5">
    <source>
        <dbReference type="ARBA" id="ARBA00022737"/>
    </source>
</evidence>
<organism evidence="13 14">
    <name type="scientific">Papilio xuthus</name>
    <name type="common">Asian swallowtail butterfly</name>
    <dbReference type="NCBI Taxonomy" id="66420"/>
    <lineage>
        <taxon>Eukaryota</taxon>
        <taxon>Metazoa</taxon>
        <taxon>Ecdysozoa</taxon>
        <taxon>Arthropoda</taxon>
        <taxon>Hexapoda</taxon>
        <taxon>Insecta</taxon>
        <taxon>Pterygota</taxon>
        <taxon>Neoptera</taxon>
        <taxon>Endopterygota</taxon>
        <taxon>Lepidoptera</taxon>
        <taxon>Glossata</taxon>
        <taxon>Ditrysia</taxon>
        <taxon>Papilionoidea</taxon>
        <taxon>Papilionidae</taxon>
        <taxon>Papilioninae</taxon>
        <taxon>Papilio</taxon>
    </lineage>
</organism>
<evidence type="ECO:0000259" key="12">
    <source>
        <dbReference type="PROSITE" id="PS50835"/>
    </source>
</evidence>
<reference evidence="13 14" key="1">
    <citation type="journal article" date="2015" name="Nat. Commun.">
        <title>Outbred genome sequencing and CRISPR/Cas9 gene editing in butterflies.</title>
        <authorList>
            <person name="Li X."/>
            <person name="Fan D."/>
            <person name="Zhang W."/>
            <person name="Liu G."/>
            <person name="Zhang L."/>
            <person name="Zhao L."/>
            <person name="Fang X."/>
            <person name="Chen L."/>
            <person name="Dong Y."/>
            <person name="Chen Y."/>
            <person name="Ding Y."/>
            <person name="Zhao R."/>
            <person name="Feng M."/>
            <person name="Zhu Y."/>
            <person name="Feng Y."/>
            <person name="Jiang X."/>
            <person name="Zhu D."/>
            <person name="Xiang H."/>
            <person name="Feng X."/>
            <person name="Li S."/>
            <person name="Wang J."/>
            <person name="Zhang G."/>
            <person name="Kronforst M.R."/>
            <person name="Wang W."/>
        </authorList>
    </citation>
    <scope>NUCLEOTIDE SEQUENCE [LARGE SCALE GENOMIC DNA]</scope>
    <source>
        <strain evidence="13">Ya'a_city_454_Px</strain>
        <tissue evidence="13">Whole body</tissue>
    </source>
</reference>
<dbReference type="CDD" id="cd00096">
    <property type="entry name" value="Ig"/>
    <property type="match status" value="1"/>
</dbReference>
<comment type="subcellular location">
    <subcellularLocation>
        <location evidence="1">Cell membrane</location>
    </subcellularLocation>
    <subcellularLocation>
        <location evidence="2">Secreted</location>
    </subcellularLocation>
</comment>
<dbReference type="FunFam" id="2.60.40.10:FF:000005">
    <property type="entry name" value="Neuronal cell adhesion molecule"/>
    <property type="match status" value="1"/>
</dbReference>
<name>A0A0N1IBF3_PAPXU</name>
<keyword evidence="8" id="KW-0325">Glycoprotein</keyword>
<dbReference type="InterPro" id="IPR003599">
    <property type="entry name" value="Ig_sub"/>
</dbReference>
<dbReference type="Gene3D" id="2.60.40.10">
    <property type="entry name" value="Immunoglobulins"/>
    <property type="match status" value="8"/>
</dbReference>
<dbReference type="GO" id="GO:0007156">
    <property type="term" value="P:homophilic cell adhesion via plasma membrane adhesion molecules"/>
    <property type="evidence" value="ECO:0007669"/>
    <property type="project" value="TreeGrafter"/>
</dbReference>
<dbReference type="GO" id="GO:0005576">
    <property type="term" value="C:extracellular region"/>
    <property type="evidence" value="ECO:0007669"/>
    <property type="project" value="UniProtKB-SubCell"/>
</dbReference>
<feature type="domain" description="Ig-like" evidence="12">
    <location>
        <begin position="5"/>
        <end position="62"/>
    </location>
</feature>
<dbReference type="InterPro" id="IPR013098">
    <property type="entry name" value="Ig_I-set"/>
</dbReference>
<dbReference type="Pfam" id="PF07679">
    <property type="entry name" value="I-set"/>
    <property type="match status" value="4"/>
</dbReference>
<dbReference type="AlphaFoldDB" id="A0A0N1IBF3"/>
<comment type="similarity">
    <text evidence="10">Belongs to the hemolin family.</text>
</comment>
<feature type="domain" description="Ig-like" evidence="12">
    <location>
        <begin position="510"/>
        <end position="599"/>
    </location>
</feature>
<keyword evidence="6" id="KW-0472">Membrane</keyword>
<evidence type="ECO:0000256" key="6">
    <source>
        <dbReference type="ARBA" id="ARBA00023136"/>
    </source>
</evidence>
<feature type="domain" description="Ig-like" evidence="12">
    <location>
        <begin position="410"/>
        <end position="501"/>
    </location>
</feature>
<keyword evidence="9" id="KW-0393">Immunoglobulin domain</keyword>
<evidence type="ECO:0000256" key="1">
    <source>
        <dbReference type="ARBA" id="ARBA00004236"/>
    </source>
</evidence>
<evidence type="ECO:0000256" key="2">
    <source>
        <dbReference type="ARBA" id="ARBA00004613"/>
    </source>
</evidence>
<evidence type="ECO:0000256" key="11">
    <source>
        <dbReference type="ARBA" id="ARBA00068688"/>
    </source>
</evidence>
<dbReference type="PANTHER" id="PTHR10075:SF105">
    <property type="entry name" value="COILED-COIL DOMAIN CONTAINING 141"/>
    <property type="match status" value="1"/>
</dbReference>
<keyword evidence="14" id="KW-1185">Reference proteome</keyword>
<dbReference type="SUPFAM" id="SSF48726">
    <property type="entry name" value="Immunoglobulin"/>
    <property type="match status" value="8"/>
</dbReference>
<protein>
    <recommendedName>
        <fullName evidence="11">Hemolin</fullName>
    </recommendedName>
</protein>
<dbReference type="STRING" id="66420.A0A0N1IBF3"/>
<dbReference type="InterPro" id="IPR036179">
    <property type="entry name" value="Ig-like_dom_sf"/>
</dbReference>
<dbReference type="EMBL" id="KQ459348">
    <property type="protein sequence ID" value="KPJ01314.1"/>
    <property type="molecule type" value="Genomic_DNA"/>
</dbReference>
<evidence type="ECO:0000313" key="14">
    <source>
        <dbReference type="Proteomes" id="UP000053268"/>
    </source>
</evidence>
<dbReference type="PROSITE" id="PS50835">
    <property type="entry name" value="IG_LIKE"/>
    <property type="match status" value="6"/>
</dbReference>
<dbReference type="SMART" id="SM00408">
    <property type="entry name" value="IGc2"/>
    <property type="match status" value="6"/>
</dbReference>
<evidence type="ECO:0000256" key="3">
    <source>
        <dbReference type="ARBA" id="ARBA00022475"/>
    </source>
</evidence>
<accession>A0A0N1IBF3</accession>
<keyword evidence="4" id="KW-0964">Secreted</keyword>
<dbReference type="InterPro" id="IPR013783">
    <property type="entry name" value="Ig-like_fold"/>
</dbReference>
<dbReference type="InterPro" id="IPR007110">
    <property type="entry name" value="Ig-like_dom"/>
</dbReference>
<evidence type="ECO:0000256" key="10">
    <source>
        <dbReference type="ARBA" id="ARBA00061228"/>
    </source>
</evidence>
<dbReference type="GO" id="GO:0070593">
    <property type="term" value="P:dendrite self-avoidance"/>
    <property type="evidence" value="ECO:0007669"/>
    <property type="project" value="TreeGrafter"/>
</dbReference>
<feature type="domain" description="Ig-like" evidence="12">
    <location>
        <begin position="715"/>
        <end position="807"/>
    </location>
</feature>
<proteinExistence type="inferred from homology"/>
<feature type="domain" description="Ig-like" evidence="12">
    <location>
        <begin position="621"/>
        <end position="710"/>
    </location>
</feature>
<feature type="domain" description="Ig-like" evidence="12">
    <location>
        <begin position="177"/>
        <end position="266"/>
    </location>
</feature>
<dbReference type="PANTHER" id="PTHR10075">
    <property type="entry name" value="BASIGIN RELATED"/>
    <property type="match status" value="1"/>
</dbReference>
<dbReference type="GO" id="GO:0098632">
    <property type="term" value="F:cell-cell adhesion mediator activity"/>
    <property type="evidence" value="ECO:0007669"/>
    <property type="project" value="TreeGrafter"/>
</dbReference>
<sequence length="809" mass="91070">MILFSYSWEKNGDILNVKSNPRIISNKENGTITILNPTEEDIGRYQCFVEQNLRVATSTMINVYDTYLDISEYIEDHIALDKEPVLLDCPVESNPNPMFEWKIKDKKKVNNYTDVVKEHIVMPDGGLWLFNVTKEDALKNISYNCFVTSKVSNKTGLAAEHFIVEVQDNNKGNKYLEKIYTSENIFAEVGKVIKLYCIYSGSPSPNVTWMKDSKRILNSTSRITIDNKNRGQVLIINDVKVEDEGTYTCIVRNKVNSPRRHQIEVIVVMAPTFENIDPVIKVFEGTEVTITFDINARPEPIVLWTLDAQPLFEESTDMELTTIYLEGEPTKSHLTLKNMSRGTLHSGWSTDRLAYIYSGCTRCISAFPANTVTRYVQKFILNRKMSFVKSFAALAAFAAMCASLPVEDGPILAEVPAEVLFAVSEPPQHLRLPCSVTGRSQNVLYTWQKDGKPFDWSKHTDVVKTDNEGTIVFLKPKQDDEGHYQCFATSDAGVASTRMITAKRAYINLPKVTVQRHKPIEGSPVKLECAIPDSYPKPTIEWRLQLESDPKVSNEVANSRYTVAPDGALYISSVEKSDSYDNFKYVCLASSPAVTKPIVLAEHYIEGLESNKDHDYTEVVPQYLNQNQTLKVGERTYLFCIFGGNPLAHPDWFKDGEDVNNSPQDRVTRYNKSKGKRLLIRDVWLSDQGKYVCKADNEKSTPKEHSFYVTVVSAPSFDKKPPTYIAAKEGEAVTIPCSVLAVPTATISWTYNGQSLNRNGVNFNKSNENNRTVTDLRIASVKKADGGYYGCHGINENGDVYAETLLRVA</sequence>
<dbReference type="InterPro" id="IPR003598">
    <property type="entry name" value="Ig_sub2"/>
</dbReference>
<evidence type="ECO:0000313" key="13">
    <source>
        <dbReference type="EMBL" id="KPJ01314.1"/>
    </source>
</evidence>
<evidence type="ECO:0000256" key="7">
    <source>
        <dbReference type="ARBA" id="ARBA00023157"/>
    </source>
</evidence>
<keyword evidence="3" id="KW-1003">Cell membrane</keyword>
<evidence type="ECO:0000256" key="4">
    <source>
        <dbReference type="ARBA" id="ARBA00022525"/>
    </source>
</evidence>
<dbReference type="GO" id="GO:0005886">
    <property type="term" value="C:plasma membrane"/>
    <property type="evidence" value="ECO:0007669"/>
    <property type="project" value="UniProtKB-SubCell"/>
</dbReference>
<gene>
    <name evidence="13" type="ORF">RR46_01092</name>
</gene>
<dbReference type="GO" id="GO:0007411">
    <property type="term" value="P:axon guidance"/>
    <property type="evidence" value="ECO:0007669"/>
    <property type="project" value="TreeGrafter"/>
</dbReference>
<dbReference type="Proteomes" id="UP000053268">
    <property type="component" value="Unassembled WGS sequence"/>
</dbReference>
<dbReference type="Pfam" id="PF13927">
    <property type="entry name" value="Ig_3"/>
    <property type="match status" value="1"/>
</dbReference>
<dbReference type="FunFam" id="2.60.40.10:FF:000032">
    <property type="entry name" value="palladin isoform X1"/>
    <property type="match status" value="1"/>
</dbReference>
<evidence type="ECO:0000256" key="9">
    <source>
        <dbReference type="ARBA" id="ARBA00023319"/>
    </source>
</evidence>
<keyword evidence="7" id="KW-1015">Disulfide bond</keyword>
<dbReference type="GO" id="GO:0030424">
    <property type="term" value="C:axon"/>
    <property type="evidence" value="ECO:0007669"/>
    <property type="project" value="TreeGrafter"/>
</dbReference>
<keyword evidence="5" id="KW-0677">Repeat</keyword>
<dbReference type="SMART" id="SM00409">
    <property type="entry name" value="IG"/>
    <property type="match status" value="7"/>
</dbReference>
<evidence type="ECO:0000256" key="8">
    <source>
        <dbReference type="ARBA" id="ARBA00023180"/>
    </source>
</evidence>